<dbReference type="AlphaFoldDB" id="A0A816HJE6"/>
<comment type="caution">
    <text evidence="1">The sequence shown here is derived from an EMBL/GenBank/DDBJ whole genome shotgun (WGS) entry which is preliminary data.</text>
</comment>
<gene>
    <name evidence="1" type="ORF">XAT740_LOCUS62137</name>
</gene>
<accession>A0A816HJE6</accession>
<protein>
    <submittedName>
        <fullName evidence="1">Uncharacterized protein</fullName>
    </submittedName>
</protein>
<reference evidence="1" key="1">
    <citation type="submission" date="2021-02" db="EMBL/GenBank/DDBJ databases">
        <authorList>
            <person name="Nowell W R."/>
        </authorList>
    </citation>
    <scope>NUCLEOTIDE SEQUENCE</scope>
</reference>
<sequence>MNSNRNIEDKTNEITKSITSLLSENPNEDFLTKLDELYKNKFQRILSIELIQLILPDLYNKLIVLTSPLNVENDENSFFEQITTSGIISNDFLYSPNPLTFTNEPFFAYISNIDQQNQLIYIRSENDTEYMEQLTNNLQ</sequence>
<name>A0A816HJE6_ADIRI</name>
<keyword evidence="2" id="KW-1185">Reference proteome</keyword>
<dbReference type="Proteomes" id="UP000663828">
    <property type="component" value="Unassembled WGS sequence"/>
</dbReference>
<dbReference type="EMBL" id="CAJNOR010017111">
    <property type="protein sequence ID" value="CAF1686785.1"/>
    <property type="molecule type" value="Genomic_DNA"/>
</dbReference>
<proteinExistence type="predicted"/>
<evidence type="ECO:0000313" key="2">
    <source>
        <dbReference type="Proteomes" id="UP000663828"/>
    </source>
</evidence>
<evidence type="ECO:0000313" key="1">
    <source>
        <dbReference type="EMBL" id="CAF1686785.1"/>
    </source>
</evidence>
<organism evidence="1 2">
    <name type="scientific">Adineta ricciae</name>
    <name type="common">Rotifer</name>
    <dbReference type="NCBI Taxonomy" id="249248"/>
    <lineage>
        <taxon>Eukaryota</taxon>
        <taxon>Metazoa</taxon>
        <taxon>Spiralia</taxon>
        <taxon>Gnathifera</taxon>
        <taxon>Rotifera</taxon>
        <taxon>Eurotatoria</taxon>
        <taxon>Bdelloidea</taxon>
        <taxon>Adinetida</taxon>
        <taxon>Adinetidae</taxon>
        <taxon>Adineta</taxon>
    </lineage>
</organism>